<dbReference type="InterPro" id="IPR001223">
    <property type="entry name" value="Glyco_hydro18_cat"/>
</dbReference>
<accession>A0A9W9FBM6</accession>
<feature type="region of interest" description="Disordered" evidence="6">
    <location>
        <begin position="1225"/>
        <end position="1264"/>
    </location>
</feature>
<dbReference type="GO" id="GO:0008843">
    <property type="term" value="F:endochitinase activity"/>
    <property type="evidence" value="ECO:0007669"/>
    <property type="project" value="UniProtKB-EC"/>
</dbReference>
<keyword evidence="4" id="KW-0843">Virulence</keyword>
<evidence type="ECO:0000313" key="11">
    <source>
        <dbReference type="Proteomes" id="UP001149165"/>
    </source>
</evidence>
<dbReference type="SUPFAM" id="SSF51445">
    <property type="entry name" value="(Trans)glycosidases"/>
    <property type="match status" value="1"/>
</dbReference>
<feature type="domain" description="LysM" evidence="8">
    <location>
        <begin position="338"/>
        <end position="382"/>
    </location>
</feature>
<dbReference type="PROSITE" id="PS51910">
    <property type="entry name" value="GH18_2"/>
    <property type="match status" value="1"/>
</dbReference>
<feature type="region of interest" description="Disordered" evidence="6">
    <location>
        <begin position="1092"/>
        <end position="1120"/>
    </location>
</feature>
<dbReference type="PANTHER" id="PTHR47700">
    <property type="entry name" value="V CHITINASE, PUTATIVE (AFU_ORTHOLOGUE AFUA_6G13720)-RELATED"/>
    <property type="match status" value="1"/>
</dbReference>
<keyword evidence="7" id="KW-0732">Signal</keyword>
<dbReference type="Gene3D" id="3.30.60.10">
    <property type="entry name" value="Endochitinase-like"/>
    <property type="match status" value="1"/>
</dbReference>
<name>A0A9W9FBM6_9EURO</name>
<organism evidence="10 11">
    <name type="scientific">Penicillium angulare</name>
    <dbReference type="NCBI Taxonomy" id="116970"/>
    <lineage>
        <taxon>Eukaryota</taxon>
        <taxon>Fungi</taxon>
        <taxon>Dikarya</taxon>
        <taxon>Ascomycota</taxon>
        <taxon>Pezizomycotina</taxon>
        <taxon>Eurotiomycetes</taxon>
        <taxon>Eurotiomycetidae</taxon>
        <taxon>Eurotiales</taxon>
        <taxon>Aspergillaceae</taxon>
        <taxon>Penicillium</taxon>
    </lineage>
</organism>
<keyword evidence="3" id="KW-0147">Chitin-binding</keyword>
<dbReference type="InterPro" id="IPR053214">
    <property type="entry name" value="LysM12-like"/>
</dbReference>
<evidence type="ECO:0000256" key="2">
    <source>
        <dbReference type="ARBA" id="ARBA00012729"/>
    </source>
</evidence>
<dbReference type="InterPro" id="IPR036861">
    <property type="entry name" value="Endochitinase-like_sf"/>
</dbReference>
<dbReference type="Proteomes" id="UP001149165">
    <property type="component" value="Unassembled WGS sequence"/>
</dbReference>
<feature type="region of interest" description="Disordered" evidence="6">
    <location>
        <begin position="138"/>
        <end position="163"/>
    </location>
</feature>
<feature type="compositionally biased region" description="Low complexity" evidence="6">
    <location>
        <begin position="1225"/>
        <end position="1263"/>
    </location>
</feature>
<dbReference type="InterPro" id="IPR029070">
    <property type="entry name" value="Chitinase_insertion_sf"/>
</dbReference>
<dbReference type="PROSITE" id="PS51782">
    <property type="entry name" value="LYSM"/>
    <property type="match status" value="2"/>
</dbReference>
<dbReference type="InterPro" id="IPR011583">
    <property type="entry name" value="Chitinase_II/V-like_cat"/>
</dbReference>
<evidence type="ECO:0000256" key="3">
    <source>
        <dbReference type="ARBA" id="ARBA00022669"/>
    </source>
</evidence>
<evidence type="ECO:0000256" key="1">
    <source>
        <dbReference type="ARBA" id="ARBA00008682"/>
    </source>
</evidence>
<dbReference type="EC" id="3.2.1.14" evidence="2"/>
<reference evidence="10" key="1">
    <citation type="submission" date="2022-11" db="EMBL/GenBank/DDBJ databases">
        <authorList>
            <person name="Petersen C."/>
        </authorList>
    </citation>
    <scope>NUCLEOTIDE SEQUENCE</scope>
    <source>
        <strain evidence="10">IBT 30069</strain>
    </source>
</reference>
<dbReference type="PANTHER" id="PTHR47700:SF2">
    <property type="entry name" value="CHITINASE"/>
    <property type="match status" value="1"/>
</dbReference>
<comment type="caution">
    <text evidence="10">The sequence shown here is derived from an EMBL/GenBank/DDBJ whole genome shotgun (WGS) entry which is preliminary data.</text>
</comment>
<dbReference type="InterPro" id="IPR018392">
    <property type="entry name" value="LysM"/>
</dbReference>
<feature type="compositionally biased region" description="Low complexity" evidence="6">
    <location>
        <begin position="1164"/>
        <end position="1186"/>
    </location>
</feature>
<feature type="compositionally biased region" description="Polar residues" evidence="6">
    <location>
        <begin position="1105"/>
        <end position="1120"/>
    </location>
</feature>
<feature type="domain" description="GH18" evidence="9">
    <location>
        <begin position="543"/>
        <end position="909"/>
    </location>
</feature>
<sequence>MRWQAIALPTWWLASVTLATDASIVTGIESWISAHPISTRTVTPPSSSETASIRQNVLDSNWTRPDTTATPSRCPVDCSGTDLEYSNWPVYHSFDRLNWCNKTMLLGFNIFNSLDDPDTHISIAACVADLSDDSLTSSTPITSSSGKSCLPASDSKSTTKTTDSLPLSWTGDIVTTNVDDTIEALRELQAFSIQRTDSCNETIIFALSGETAVGIYVGSSLTRQGIISSLLSQLSSRVQSDGVGETMFTQLCDSTRRSARYSLGIMINTEGDLSSVQHAVQSWKNNSCVSTETENTVSDWQSVTFDVPSVPSKATNSTSLNSRRHYGKSHLHARSTCTVVEVASGDTCTSLASECGVTETVFEGYNGDACSSPLAVGQHLCCSSGTLPDYTPTADSDDNCYSYTVQLGDTCSYLAAYYDITVTEIESWNNDTWAWMGCDDLQPGNYICLSSGWPPMPATVSNAVCGPQVNNTPIAPHGTNFSTLNECPLNACCDIWGQCGTTTEFCTISQSTTGAPGTAAKSENGCISNCGTDILISGTPSTVYSIAYFEGFDWSRPCLTMSISEVDTSLYTHIHFAFALIGTDYTLNISSIEAQLPFFTELSGVKRILSVGGWDFSTDPSTYMIFRDAVTSANRATLIDSVVKILDEYDLDGVDWDWEYPDEPDIPGIPAGTVADSTNYFATLAELAAALEGTGKTISVTTPASYWYLKQFPIQAISLVVDYIVYMTYDLHGQWDYGNAYVDPGCDGGNCLRSHVNLTETINSLSMITKAGVSNTQVVVGVSSYGRSFEMTTEGCWTDMCTYTGPDSGATPGQCTQTAGYIADAEIDSIIADNPSAEVYWDDNSYSNIVVYNETQWASYMNDSNKIVREILYNEIYQFAGIADWAVDLQSEGDSDDSSSSSSDSGSSTVYIGPTIWSEATPIVTALPGETLVWPPLQLTTTTTITFDLWTTILSFSTLSSTTYTDWQGSTSTDHVYNILEIPTVLSIAPVEATSIPVWNVILPSEASGSYADIILTSSVQPPIFTVIVTPVWDGTTVLVSPTTTTQNSTIVAWSSTTYVISAQTETVGSSTIISGGTTGSPTPVVITPPPHPTQVESTKDPKVNSVSTTWKSGSPSSPTCAAGEICGIPCLFWCNSDCPFCPPDLFGSSGGGGGSDGSDPDSKSGTSKTDSTSKTSSSSSSSSSSETTTYTAAGFHLDIADDFPTTSDPWSSFTAMSAELSSAEASNQGSTSTSKSTTSTTSASSTKKTTSSTSTSSTAAATPTDGTKLTTIFLMTEYTDELLEFWVLVDTVLGDDANPCNINTDYMAEADTVAPDPDFPDTDFDDFTAHGVDGCEYKYGKDNTVGTMTCPGVDNISCQKSEDYNTDYDCDTGPDMVQVIDCFWL</sequence>
<dbReference type="InterPro" id="IPR017853">
    <property type="entry name" value="GH"/>
</dbReference>
<feature type="compositionally biased region" description="Low complexity" evidence="6">
    <location>
        <begin position="153"/>
        <end position="163"/>
    </location>
</feature>
<feature type="region of interest" description="Disordered" evidence="6">
    <location>
        <begin position="1151"/>
        <end position="1187"/>
    </location>
</feature>
<evidence type="ECO:0000256" key="4">
    <source>
        <dbReference type="ARBA" id="ARBA00023026"/>
    </source>
</evidence>
<keyword evidence="11" id="KW-1185">Reference proteome</keyword>
<dbReference type="Pfam" id="PF00704">
    <property type="entry name" value="Glyco_hydro_18"/>
    <property type="match status" value="1"/>
</dbReference>
<keyword evidence="5" id="KW-0378">Hydrolase</keyword>
<dbReference type="SUPFAM" id="SSF54556">
    <property type="entry name" value="Chitinase insertion domain"/>
    <property type="match status" value="1"/>
</dbReference>
<dbReference type="SUPFAM" id="SSF57016">
    <property type="entry name" value="Plant lectins/antimicrobial peptides"/>
    <property type="match status" value="1"/>
</dbReference>
<evidence type="ECO:0000256" key="5">
    <source>
        <dbReference type="ARBA" id="ARBA00023295"/>
    </source>
</evidence>
<dbReference type="CDD" id="cd00118">
    <property type="entry name" value="LysM"/>
    <property type="match status" value="1"/>
</dbReference>
<dbReference type="EMBL" id="JAPQKH010000005">
    <property type="protein sequence ID" value="KAJ5097120.1"/>
    <property type="molecule type" value="Genomic_DNA"/>
</dbReference>
<dbReference type="Gene3D" id="3.20.20.80">
    <property type="entry name" value="Glycosidases"/>
    <property type="match status" value="1"/>
</dbReference>
<dbReference type="InterPro" id="IPR036779">
    <property type="entry name" value="LysM_dom_sf"/>
</dbReference>
<protein>
    <recommendedName>
        <fullName evidence="2">chitinase</fullName>
        <ecNumber evidence="2">3.2.1.14</ecNumber>
    </recommendedName>
</protein>
<dbReference type="SUPFAM" id="SSF54106">
    <property type="entry name" value="LysM domain"/>
    <property type="match status" value="1"/>
</dbReference>
<keyword evidence="5" id="KW-0326">Glycosidase</keyword>
<dbReference type="OrthoDB" id="73875at2759"/>
<gene>
    <name evidence="10" type="ORF">N7456_007841</name>
</gene>
<dbReference type="GO" id="GO:0008061">
    <property type="term" value="F:chitin binding"/>
    <property type="evidence" value="ECO:0007669"/>
    <property type="project" value="UniProtKB-KW"/>
</dbReference>
<dbReference type="CDD" id="cd00035">
    <property type="entry name" value="ChtBD1"/>
    <property type="match status" value="1"/>
</dbReference>
<evidence type="ECO:0000259" key="9">
    <source>
        <dbReference type="PROSITE" id="PS51910"/>
    </source>
</evidence>
<comment type="similarity">
    <text evidence="1">Belongs to the glycosyl hydrolase 18 family. Chitinase class V subfamily.</text>
</comment>
<feature type="signal peptide" evidence="7">
    <location>
        <begin position="1"/>
        <end position="19"/>
    </location>
</feature>
<dbReference type="Gene3D" id="3.10.350.10">
    <property type="entry name" value="LysM domain"/>
    <property type="match status" value="2"/>
</dbReference>
<dbReference type="GO" id="GO:0005975">
    <property type="term" value="P:carbohydrate metabolic process"/>
    <property type="evidence" value="ECO:0007669"/>
    <property type="project" value="InterPro"/>
</dbReference>
<evidence type="ECO:0000313" key="10">
    <source>
        <dbReference type="EMBL" id="KAJ5097120.1"/>
    </source>
</evidence>
<evidence type="ECO:0000256" key="7">
    <source>
        <dbReference type="SAM" id="SignalP"/>
    </source>
</evidence>
<dbReference type="CDD" id="cd02878">
    <property type="entry name" value="GH18_zymocin_alpha"/>
    <property type="match status" value="1"/>
</dbReference>
<dbReference type="Gene3D" id="3.10.50.10">
    <property type="match status" value="1"/>
</dbReference>
<evidence type="ECO:0000259" key="8">
    <source>
        <dbReference type="PROSITE" id="PS51782"/>
    </source>
</evidence>
<feature type="domain" description="LysM" evidence="8">
    <location>
        <begin position="401"/>
        <end position="449"/>
    </location>
</feature>
<proteinExistence type="inferred from homology"/>
<evidence type="ECO:0000256" key="6">
    <source>
        <dbReference type="SAM" id="MobiDB-lite"/>
    </source>
</evidence>
<feature type="chain" id="PRO_5040970271" description="chitinase" evidence="7">
    <location>
        <begin position="20"/>
        <end position="1386"/>
    </location>
</feature>
<dbReference type="Pfam" id="PF01476">
    <property type="entry name" value="LysM"/>
    <property type="match status" value="2"/>
</dbReference>
<dbReference type="SMART" id="SM00257">
    <property type="entry name" value="LysM"/>
    <property type="match status" value="2"/>
</dbReference>
<dbReference type="SMART" id="SM00636">
    <property type="entry name" value="Glyco_18"/>
    <property type="match status" value="1"/>
</dbReference>
<reference evidence="10" key="2">
    <citation type="journal article" date="2023" name="IMA Fungus">
        <title>Comparative genomic study of the Penicillium genus elucidates a diverse pangenome and 15 lateral gene transfer events.</title>
        <authorList>
            <person name="Petersen C."/>
            <person name="Sorensen T."/>
            <person name="Nielsen M.R."/>
            <person name="Sondergaard T.E."/>
            <person name="Sorensen J.L."/>
            <person name="Fitzpatrick D.A."/>
            <person name="Frisvad J.C."/>
            <person name="Nielsen K.L."/>
        </authorList>
    </citation>
    <scope>NUCLEOTIDE SEQUENCE</scope>
    <source>
        <strain evidence="10">IBT 30069</strain>
    </source>
</reference>